<dbReference type="GO" id="GO:0006313">
    <property type="term" value="P:DNA transposition"/>
    <property type="evidence" value="ECO:0007669"/>
    <property type="project" value="InterPro"/>
</dbReference>
<dbReference type="GO" id="GO:0003677">
    <property type="term" value="F:DNA binding"/>
    <property type="evidence" value="ECO:0007669"/>
    <property type="project" value="InterPro"/>
</dbReference>
<proteinExistence type="predicted"/>
<name>A0A2R6C305_9ARCH</name>
<comment type="caution">
    <text evidence="2">The sequence shown here is derived from an EMBL/GenBank/DDBJ whole genome shotgun (WGS) entry which is preliminary data.</text>
</comment>
<gene>
    <name evidence="2" type="ORF">B9Q04_19025</name>
</gene>
<dbReference type="InterPro" id="IPR012337">
    <property type="entry name" value="RNaseH-like_sf"/>
</dbReference>
<dbReference type="AlphaFoldDB" id="A0A2R6C305"/>
<dbReference type="EMBL" id="NEXF01000677">
    <property type="protein sequence ID" value="PSO05280.1"/>
    <property type="molecule type" value="Genomic_DNA"/>
</dbReference>
<evidence type="ECO:0000313" key="2">
    <source>
        <dbReference type="EMBL" id="PSO05280.1"/>
    </source>
</evidence>
<dbReference type="PANTHER" id="PTHR34614">
    <property type="match status" value="1"/>
</dbReference>
<protein>
    <recommendedName>
        <fullName evidence="1">Transposase IS4-like domain-containing protein</fullName>
    </recommendedName>
</protein>
<dbReference type="Pfam" id="PF01609">
    <property type="entry name" value="DDE_Tnp_1"/>
    <property type="match status" value="1"/>
</dbReference>
<reference evidence="2 3" key="1">
    <citation type="submission" date="2017-04" db="EMBL/GenBank/DDBJ databases">
        <title>Novel microbial lineages endemic to geothermal iron-oxide mats fill important gaps in the evolutionary history of Archaea.</title>
        <authorList>
            <person name="Jay Z.J."/>
            <person name="Beam J.P."/>
            <person name="Dlakic M."/>
            <person name="Rusch D.B."/>
            <person name="Kozubal M.A."/>
            <person name="Inskeep W.P."/>
        </authorList>
    </citation>
    <scope>NUCLEOTIDE SEQUENCE [LARGE SCALE GENOMIC DNA]</scope>
    <source>
        <strain evidence="2">BE_D</strain>
    </source>
</reference>
<dbReference type="SUPFAM" id="SSF53098">
    <property type="entry name" value="Ribonuclease H-like"/>
    <property type="match status" value="1"/>
</dbReference>
<evidence type="ECO:0000313" key="3">
    <source>
        <dbReference type="Proteomes" id="UP000242015"/>
    </source>
</evidence>
<accession>A0A2R6C305</accession>
<organism evidence="2 3">
    <name type="scientific">Candidatus Marsarchaeota G2 archaeon BE_D</name>
    <dbReference type="NCBI Taxonomy" id="1978158"/>
    <lineage>
        <taxon>Archaea</taxon>
        <taxon>Candidatus Marsarchaeota</taxon>
        <taxon>Candidatus Marsarchaeota group 2</taxon>
    </lineage>
</organism>
<sequence>MDASLSPNTAAQRLREIGSDWASQREFFSSLIRKNSVVFIDLSSIFSESVNLRLAEKGYNKDHLNLKQVNFALLFTDGPVMLKTVPGSVRDVKYFSSVLDEFDLRSCTVVTDRGFLSMDNMKRMKEMGVGFVQPLRRNSRLIDYTLPMEGRFVYHHRGIRWGKKEVDEGMYLYLFEDVKLRGEEHSNIIEMAVNGADVEIDENVLGKIPIMSSVDIDGERVYLVYKQREEIEQAFDVMKDELENDKSYLSDDYALRGYFFISFVSLYLYYAALNTLRRNGLVGNISVNELLFELSRVFMVKYSDGSTGLSEVPKKVERLVQRLGIHILPKT</sequence>
<feature type="domain" description="Transposase IS4-like" evidence="1">
    <location>
        <begin position="75"/>
        <end position="251"/>
    </location>
</feature>
<dbReference type="PANTHER" id="PTHR34614:SF2">
    <property type="entry name" value="TRANSPOSASE IS4-LIKE DOMAIN-CONTAINING PROTEIN"/>
    <property type="match status" value="1"/>
</dbReference>
<dbReference type="GO" id="GO:0004803">
    <property type="term" value="F:transposase activity"/>
    <property type="evidence" value="ECO:0007669"/>
    <property type="project" value="InterPro"/>
</dbReference>
<evidence type="ECO:0000259" key="1">
    <source>
        <dbReference type="Pfam" id="PF01609"/>
    </source>
</evidence>
<dbReference type="Proteomes" id="UP000242015">
    <property type="component" value="Unassembled WGS sequence"/>
</dbReference>
<dbReference type="InterPro" id="IPR002559">
    <property type="entry name" value="Transposase_11"/>
</dbReference>